<keyword evidence="3" id="KW-1185">Reference proteome</keyword>
<protein>
    <submittedName>
        <fullName evidence="2">Uncharacterized protein</fullName>
    </submittedName>
</protein>
<evidence type="ECO:0000313" key="2">
    <source>
        <dbReference type="EMBL" id="KAF2494090.1"/>
    </source>
</evidence>
<feature type="region of interest" description="Disordered" evidence="1">
    <location>
        <begin position="20"/>
        <end position="46"/>
    </location>
</feature>
<reference evidence="2" key="1">
    <citation type="journal article" date="2020" name="Stud. Mycol.">
        <title>101 Dothideomycetes genomes: a test case for predicting lifestyles and emergence of pathogens.</title>
        <authorList>
            <person name="Haridas S."/>
            <person name="Albert R."/>
            <person name="Binder M."/>
            <person name="Bloem J."/>
            <person name="Labutti K."/>
            <person name="Salamov A."/>
            <person name="Andreopoulos B."/>
            <person name="Baker S."/>
            <person name="Barry K."/>
            <person name="Bills G."/>
            <person name="Bluhm B."/>
            <person name="Cannon C."/>
            <person name="Castanera R."/>
            <person name="Culley D."/>
            <person name="Daum C."/>
            <person name="Ezra D."/>
            <person name="Gonzalez J."/>
            <person name="Henrissat B."/>
            <person name="Kuo A."/>
            <person name="Liang C."/>
            <person name="Lipzen A."/>
            <person name="Lutzoni F."/>
            <person name="Magnuson J."/>
            <person name="Mondo S."/>
            <person name="Nolan M."/>
            <person name="Ohm R."/>
            <person name="Pangilinan J."/>
            <person name="Park H.-J."/>
            <person name="Ramirez L."/>
            <person name="Alfaro M."/>
            <person name="Sun H."/>
            <person name="Tritt A."/>
            <person name="Yoshinaga Y."/>
            <person name="Zwiers L.-H."/>
            <person name="Turgeon B."/>
            <person name="Goodwin S."/>
            <person name="Spatafora J."/>
            <person name="Crous P."/>
            <person name="Grigoriev I."/>
        </authorList>
    </citation>
    <scope>NUCLEOTIDE SEQUENCE</scope>
    <source>
        <strain evidence="2">CBS 269.34</strain>
    </source>
</reference>
<sequence length="329" mass="37060">MPIMGTWYWVSDMPNPPSVSFSTENNVERETTPPQGYTDDGSSRIGYPTFPDPDPWDEFRYECHQINLFKMAMRMDSRVERERKLLEVRVKDQIRAEERQRTTAEARRKMQKRHAQRRRRTKVVKRWIASSQSQPGSEVNPVDLTSDIDNTPTPQNDAAEGSFSLPHSLRSPMLGSRATLPSPRAGNRKLATRSSSGTSTSPRRLHSIKIPPSTINRDEYQYIEVPEPPVTPVRQVSRDEFGTAMSTPASVRSYATSAPTPSSISTTPYTPTVGDPAEASDIDGSVAPRKNALNLTRVSLSARSPDESTYTKRINIHSTNCTHFLDYYK</sequence>
<feature type="compositionally biased region" description="Basic and acidic residues" evidence="1">
    <location>
        <begin position="97"/>
        <end position="108"/>
    </location>
</feature>
<accession>A0A6A6QPZ5</accession>
<feature type="compositionally biased region" description="Low complexity" evidence="1">
    <location>
        <begin position="192"/>
        <end position="202"/>
    </location>
</feature>
<name>A0A6A6QPZ5_9PEZI</name>
<feature type="compositionally biased region" description="Basic residues" evidence="1">
    <location>
        <begin position="109"/>
        <end position="125"/>
    </location>
</feature>
<evidence type="ECO:0000256" key="1">
    <source>
        <dbReference type="SAM" id="MobiDB-lite"/>
    </source>
</evidence>
<dbReference type="Proteomes" id="UP000799750">
    <property type="component" value="Unassembled WGS sequence"/>
</dbReference>
<organism evidence="2 3">
    <name type="scientific">Lophium mytilinum</name>
    <dbReference type="NCBI Taxonomy" id="390894"/>
    <lineage>
        <taxon>Eukaryota</taxon>
        <taxon>Fungi</taxon>
        <taxon>Dikarya</taxon>
        <taxon>Ascomycota</taxon>
        <taxon>Pezizomycotina</taxon>
        <taxon>Dothideomycetes</taxon>
        <taxon>Pleosporomycetidae</taxon>
        <taxon>Mytilinidiales</taxon>
        <taxon>Mytilinidiaceae</taxon>
        <taxon>Lophium</taxon>
    </lineage>
</organism>
<evidence type="ECO:0000313" key="3">
    <source>
        <dbReference type="Proteomes" id="UP000799750"/>
    </source>
</evidence>
<dbReference type="EMBL" id="MU004191">
    <property type="protein sequence ID" value="KAF2494090.1"/>
    <property type="molecule type" value="Genomic_DNA"/>
</dbReference>
<proteinExistence type="predicted"/>
<dbReference type="AlphaFoldDB" id="A0A6A6QPZ5"/>
<feature type="compositionally biased region" description="Polar residues" evidence="1">
    <location>
        <begin position="147"/>
        <end position="156"/>
    </location>
</feature>
<feature type="region of interest" description="Disordered" evidence="1">
    <location>
        <begin position="97"/>
        <end position="209"/>
    </location>
</feature>
<gene>
    <name evidence="2" type="ORF">BU16DRAFT_64284</name>
</gene>